<feature type="region of interest" description="Disordered" evidence="1">
    <location>
        <begin position="320"/>
        <end position="452"/>
    </location>
</feature>
<feature type="compositionally biased region" description="Polar residues" evidence="1">
    <location>
        <begin position="352"/>
        <end position="364"/>
    </location>
</feature>
<dbReference type="InterPro" id="IPR035892">
    <property type="entry name" value="C2_domain_sf"/>
</dbReference>
<protein>
    <submittedName>
        <fullName evidence="3">Inn1 protein</fullName>
    </submittedName>
</protein>
<dbReference type="PROSITE" id="PS50004">
    <property type="entry name" value="C2"/>
    <property type="match status" value="1"/>
</dbReference>
<organism evidence="3 4">
    <name type="scientific">Maudiozyma humilis</name>
    <name type="common">Sour dough yeast</name>
    <name type="synonym">Kazachstania humilis</name>
    <dbReference type="NCBI Taxonomy" id="51915"/>
    <lineage>
        <taxon>Eukaryota</taxon>
        <taxon>Fungi</taxon>
        <taxon>Dikarya</taxon>
        <taxon>Ascomycota</taxon>
        <taxon>Saccharomycotina</taxon>
        <taxon>Saccharomycetes</taxon>
        <taxon>Saccharomycetales</taxon>
        <taxon>Saccharomycetaceae</taxon>
        <taxon>Maudiozyma</taxon>
    </lineage>
</organism>
<reference evidence="3 4" key="1">
    <citation type="journal article" date="2023" name="Elife">
        <title>Identification of key yeast species and microbe-microbe interactions impacting larval growth of Drosophila in the wild.</title>
        <authorList>
            <person name="Mure A."/>
            <person name="Sugiura Y."/>
            <person name="Maeda R."/>
            <person name="Honda K."/>
            <person name="Sakurai N."/>
            <person name="Takahashi Y."/>
            <person name="Watada M."/>
            <person name="Katoh T."/>
            <person name="Gotoh A."/>
            <person name="Gotoh Y."/>
            <person name="Taniguchi I."/>
            <person name="Nakamura K."/>
            <person name="Hayashi T."/>
            <person name="Katayama T."/>
            <person name="Uemura T."/>
            <person name="Hattori Y."/>
        </authorList>
    </citation>
    <scope>NUCLEOTIDE SEQUENCE [LARGE SCALE GENOMIC DNA]</scope>
    <source>
        <strain evidence="3 4">KH-74</strain>
    </source>
</reference>
<proteinExistence type="predicted"/>
<feature type="compositionally biased region" description="Polar residues" evidence="1">
    <location>
        <begin position="230"/>
        <end position="262"/>
    </location>
</feature>
<evidence type="ECO:0000256" key="1">
    <source>
        <dbReference type="SAM" id="MobiDB-lite"/>
    </source>
</evidence>
<dbReference type="Proteomes" id="UP001377567">
    <property type="component" value="Unassembled WGS sequence"/>
</dbReference>
<comment type="caution">
    <text evidence="3">The sequence shown here is derived from an EMBL/GenBank/DDBJ whole genome shotgun (WGS) entry which is preliminary data.</text>
</comment>
<dbReference type="InterPro" id="IPR000008">
    <property type="entry name" value="C2_dom"/>
</dbReference>
<gene>
    <name evidence="3" type="ORF">DAKH74_007300</name>
</gene>
<evidence type="ECO:0000313" key="3">
    <source>
        <dbReference type="EMBL" id="GMM54114.1"/>
    </source>
</evidence>
<accession>A0AAV5RRF7</accession>
<dbReference type="AlphaFoldDB" id="A0AAV5RRF7"/>
<name>A0AAV5RRF7_MAUHU</name>
<dbReference type="PANTHER" id="PTHR47052:SF3">
    <property type="entry name" value="INGRESSION PROTEIN 1"/>
    <property type="match status" value="1"/>
</dbReference>
<evidence type="ECO:0000313" key="4">
    <source>
        <dbReference type="Proteomes" id="UP001377567"/>
    </source>
</evidence>
<feature type="compositionally biased region" description="Acidic residues" evidence="1">
    <location>
        <begin position="324"/>
        <end position="333"/>
    </location>
</feature>
<evidence type="ECO:0000259" key="2">
    <source>
        <dbReference type="PROSITE" id="PS50004"/>
    </source>
</evidence>
<dbReference type="Gene3D" id="2.60.40.150">
    <property type="entry name" value="C2 domain"/>
    <property type="match status" value="1"/>
</dbReference>
<dbReference type="EMBL" id="BTGD01000001">
    <property type="protein sequence ID" value="GMM54114.1"/>
    <property type="molecule type" value="Genomic_DNA"/>
</dbReference>
<feature type="compositionally biased region" description="Basic residues" evidence="1">
    <location>
        <begin position="401"/>
        <end position="416"/>
    </location>
</feature>
<feature type="domain" description="C2" evidence="2">
    <location>
        <begin position="1"/>
        <end position="115"/>
    </location>
</feature>
<dbReference type="Pfam" id="PF00168">
    <property type="entry name" value="C2"/>
    <property type="match status" value="1"/>
</dbReference>
<feature type="compositionally biased region" description="Basic and acidic residues" evidence="1">
    <location>
        <begin position="371"/>
        <end position="380"/>
    </location>
</feature>
<dbReference type="SUPFAM" id="SSF49562">
    <property type="entry name" value="C2 domain (Calcium/lipid-binding domain, CaLB)"/>
    <property type="match status" value="1"/>
</dbReference>
<keyword evidence="4" id="KW-1185">Reference proteome</keyword>
<dbReference type="InterPro" id="IPR052981">
    <property type="entry name" value="Ingression_C2_domain"/>
</dbReference>
<sequence>MDISQSWDGNHGTLSVFVSKAKDMPNLIKLDKQNVMLRLRIAHMTRESDVLFRAGQNPIFNYLERFEMTPAVKPIMFVEAYCERKKKPPLLIGRCEIDLLNGIRADPSEGYCKWYELKREQDEFAGIIFIELTFQPKIDTSSRQRIDRSTARLDASMASRPIPPLPTELGEQPSSHMSNEYSHGSGDFRGYDNPLNSRPAQSQHYMHASALRQMTPSLNRLNLNDEYQDIESNGTFSPGASTGSSGLQQNFMASMGSSNTAMSSESKETTVSSSSETKFHFANLMKLKEKINIFKNPTIPTTTETESNTVDIDALQKAIGVTSDEGDDSDLETESYPSNSRKSSAVPGQHRLPTTTSHEQSPGRNRSPHAGHTDNREGRRSPTRMGQQPNLPPLPNTVHSSPRKHRSNSSSPKHRNYYSPSGAHSPELPPLPTSAGSFHSPRSPAHRRPPPS</sequence>
<feature type="region of interest" description="Disordered" evidence="1">
    <location>
        <begin position="153"/>
        <end position="187"/>
    </location>
</feature>
<dbReference type="PANTHER" id="PTHR47052">
    <property type="entry name" value="CONSERVED SERINE PROLINE-RICH PROTEIN (AFU_ORTHOLOGUE AFUA_2G01790)"/>
    <property type="match status" value="1"/>
</dbReference>
<feature type="compositionally biased region" description="Polar residues" evidence="1">
    <location>
        <begin position="172"/>
        <end position="182"/>
    </location>
</feature>
<feature type="region of interest" description="Disordered" evidence="1">
    <location>
        <begin position="230"/>
        <end position="276"/>
    </location>
</feature>